<dbReference type="InterPro" id="IPR025714">
    <property type="entry name" value="Methyltranfer_dom"/>
</dbReference>
<keyword evidence="4" id="KW-1185">Reference proteome</keyword>
<protein>
    <recommendedName>
        <fullName evidence="2">Methyltransferase domain-containing protein</fullName>
    </recommendedName>
</protein>
<reference evidence="3 4" key="1">
    <citation type="submission" date="2024-02" db="EMBL/GenBank/DDBJ databases">
        <authorList>
            <person name="Chen Y."/>
            <person name="Shah S."/>
            <person name="Dougan E. K."/>
            <person name="Thang M."/>
            <person name="Chan C."/>
        </authorList>
    </citation>
    <scope>NUCLEOTIDE SEQUENCE [LARGE SCALE GENOMIC DNA]</scope>
</reference>
<comment type="caution">
    <text evidence="3">The sequence shown here is derived from an EMBL/GenBank/DDBJ whole genome shotgun (WGS) entry which is preliminary data.</text>
</comment>
<keyword evidence="1" id="KW-1133">Transmembrane helix</keyword>
<gene>
    <name evidence="3" type="ORF">CCMP2556_LOCUS1702</name>
</gene>
<evidence type="ECO:0000313" key="3">
    <source>
        <dbReference type="EMBL" id="CAK8989523.1"/>
    </source>
</evidence>
<keyword evidence="1" id="KW-0472">Membrane</keyword>
<feature type="domain" description="Methyltransferase" evidence="2">
    <location>
        <begin position="250"/>
        <end position="366"/>
    </location>
</feature>
<dbReference type="Pfam" id="PF13679">
    <property type="entry name" value="Methyltransf_32"/>
    <property type="match status" value="1"/>
</dbReference>
<keyword evidence="1" id="KW-0812">Transmembrane</keyword>
<proteinExistence type="predicted"/>
<evidence type="ECO:0000313" key="4">
    <source>
        <dbReference type="Proteomes" id="UP001642484"/>
    </source>
</evidence>
<feature type="transmembrane region" description="Helical" evidence="1">
    <location>
        <begin position="21"/>
        <end position="44"/>
    </location>
</feature>
<name>A0ABP0HIC9_9DINO</name>
<dbReference type="EMBL" id="CAXAMN010000559">
    <property type="protein sequence ID" value="CAK8989523.1"/>
    <property type="molecule type" value="Genomic_DNA"/>
</dbReference>
<dbReference type="Proteomes" id="UP001642484">
    <property type="component" value="Unassembled WGS sequence"/>
</dbReference>
<organism evidence="3 4">
    <name type="scientific">Durusdinium trenchii</name>
    <dbReference type="NCBI Taxonomy" id="1381693"/>
    <lineage>
        <taxon>Eukaryota</taxon>
        <taxon>Sar</taxon>
        <taxon>Alveolata</taxon>
        <taxon>Dinophyceae</taxon>
        <taxon>Suessiales</taxon>
        <taxon>Symbiodiniaceae</taxon>
        <taxon>Durusdinium</taxon>
    </lineage>
</organism>
<evidence type="ECO:0000259" key="2">
    <source>
        <dbReference type="Pfam" id="PF13679"/>
    </source>
</evidence>
<sequence>MALQAPCAMGKREGRHRKRRAIPYGLTVVVLCTVCVVCFALPSVHEAHVRQIPRPTAALLSALEQGDEQLALHLLNDFNRSGSSFPQHRSRRRDCTPLMLAAGAAGRCWPRLVERILDFGLGIQAADVAAVSRSGRSAADYAELAGEGDLGARLRKLAERELKETAKQRCPCCGAPVGRRPRIASLADRYRAGQHQNPLLQEFFRKNATWASLMRPEFHTFHKSRSFHKELSESLCILAEIEKACPSVLHDNWHLIDLCCGKSLTSAIVSSQAPNLSISAVDYVSPDGIPHYAAAGIRTVSYLQQDLLDNGALQVLRERIDEVGYPTIVVGLHLCGNLSVFAVELFERLDTLRTCILVPCCLPHLRDAPNTLKHLYRRSVPDEQQYMEWASYLEARLAAIPKVTVSKTFAPHMKSKKRLILTAMKHHES</sequence>
<accession>A0ABP0HIC9</accession>
<evidence type="ECO:0000256" key="1">
    <source>
        <dbReference type="SAM" id="Phobius"/>
    </source>
</evidence>